<reference evidence="3 4" key="1">
    <citation type="submission" date="2021-06" db="EMBL/GenBank/DDBJ databases">
        <title>Bacillus sp. RD4P76, an endophyte from a halophyte.</title>
        <authorList>
            <person name="Sun J.-Q."/>
        </authorList>
    </citation>
    <scope>NUCLEOTIDE SEQUENCE [LARGE SCALE GENOMIC DNA]</scope>
    <source>
        <strain evidence="3 4">JCM 17098</strain>
    </source>
</reference>
<dbReference type="InterPro" id="IPR038756">
    <property type="entry name" value="CheX-like"/>
</dbReference>
<dbReference type="Pfam" id="PF13690">
    <property type="entry name" value="CheX"/>
    <property type="match status" value="1"/>
</dbReference>
<protein>
    <submittedName>
        <fullName evidence="3">Chemotaxis protein CheX</fullName>
    </submittedName>
</protein>
<dbReference type="EMBL" id="JAHQCR010000044">
    <property type="protein sequence ID" value="MBU9721768.1"/>
    <property type="molecule type" value="Genomic_DNA"/>
</dbReference>
<evidence type="ECO:0000313" key="4">
    <source>
        <dbReference type="Proteomes" id="UP000790580"/>
    </source>
</evidence>
<sequence length="160" mass="17067">MGEPALKSSQNYAVKESINGMMASIKGIIPIEISFGPPSLIQSAFHQRDIGVLIGLTGDLGGQVLIEGDLDAFSSVAEVMFGMKVEGEMLESFVGEFGNMVSGNMATHISNSDIILNISPPTVVVGGSKFTAFEKGIKMSVTFNTDKVINIIMMMKKESE</sequence>
<dbReference type="InterPro" id="IPR028976">
    <property type="entry name" value="CheC-like_sf"/>
</dbReference>
<keyword evidence="4" id="KW-1185">Reference proteome</keyword>
<evidence type="ECO:0000259" key="2">
    <source>
        <dbReference type="Pfam" id="PF13690"/>
    </source>
</evidence>
<proteinExistence type="predicted"/>
<name>A0ABS6JT65_9BACI</name>
<dbReference type="InterPro" id="IPR028051">
    <property type="entry name" value="CheX-like_dom"/>
</dbReference>
<gene>
    <name evidence="3" type="ORF">KS407_10020</name>
</gene>
<accession>A0ABS6JT65</accession>
<keyword evidence="1" id="KW-0145">Chemotaxis</keyword>
<dbReference type="PANTHER" id="PTHR39452">
    <property type="entry name" value="CHEY-P PHOSPHATASE CHEX"/>
    <property type="match status" value="1"/>
</dbReference>
<comment type="caution">
    <text evidence="3">The sequence shown here is derived from an EMBL/GenBank/DDBJ whole genome shotgun (WGS) entry which is preliminary data.</text>
</comment>
<dbReference type="PANTHER" id="PTHR39452:SF1">
    <property type="entry name" value="CHEY-P PHOSPHATASE CHEX"/>
    <property type="match status" value="1"/>
</dbReference>
<dbReference type="CDD" id="cd17906">
    <property type="entry name" value="CheX"/>
    <property type="match status" value="1"/>
</dbReference>
<dbReference type="SUPFAM" id="SSF103039">
    <property type="entry name" value="CheC-like"/>
    <property type="match status" value="1"/>
</dbReference>
<dbReference type="Proteomes" id="UP000790580">
    <property type="component" value="Unassembled WGS sequence"/>
</dbReference>
<dbReference type="Gene3D" id="3.40.1550.10">
    <property type="entry name" value="CheC-like"/>
    <property type="match status" value="1"/>
</dbReference>
<organism evidence="3 4">
    <name type="scientific">Evansella alkalicola</name>
    <dbReference type="NCBI Taxonomy" id="745819"/>
    <lineage>
        <taxon>Bacteria</taxon>
        <taxon>Bacillati</taxon>
        <taxon>Bacillota</taxon>
        <taxon>Bacilli</taxon>
        <taxon>Bacillales</taxon>
        <taxon>Bacillaceae</taxon>
        <taxon>Evansella</taxon>
    </lineage>
</organism>
<evidence type="ECO:0000313" key="3">
    <source>
        <dbReference type="EMBL" id="MBU9721768.1"/>
    </source>
</evidence>
<dbReference type="RefSeq" id="WP_088076337.1">
    <property type="nucleotide sequence ID" value="NZ_JAHQCR010000044.1"/>
</dbReference>
<evidence type="ECO:0000256" key="1">
    <source>
        <dbReference type="ARBA" id="ARBA00022500"/>
    </source>
</evidence>
<feature type="domain" description="Chemotaxis phosphatase CheX-like" evidence="2">
    <location>
        <begin position="51"/>
        <end position="128"/>
    </location>
</feature>